<comment type="caution">
    <text evidence="1">The sequence shown here is derived from an EMBL/GenBank/DDBJ whole genome shotgun (WGS) entry which is preliminary data.</text>
</comment>
<proteinExistence type="predicted"/>
<evidence type="ECO:0008006" key="3">
    <source>
        <dbReference type="Google" id="ProtNLM"/>
    </source>
</evidence>
<keyword evidence="2" id="KW-1185">Reference proteome</keyword>
<feature type="non-terminal residue" evidence="1">
    <location>
        <position position="1"/>
    </location>
</feature>
<accession>A0AAV0GYV5</accession>
<sequence length="60" mass="7179">NEEQRYIFIGLILQTPFPLRQGNPNPKQQVNEYFLNKIGNNNPRPKLIRITRIITEYPNR</sequence>
<dbReference type="EMBL" id="CAMGYJ010000002">
    <property type="protein sequence ID" value="CAI0377528.1"/>
    <property type="molecule type" value="Genomic_DNA"/>
</dbReference>
<dbReference type="Proteomes" id="UP001154282">
    <property type="component" value="Unassembled WGS sequence"/>
</dbReference>
<reference evidence="1" key="1">
    <citation type="submission" date="2022-08" db="EMBL/GenBank/DDBJ databases">
        <authorList>
            <person name="Gutierrez-Valencia J."/>
        </authorList>
    </citation>
    <scope>NUCLEOTIDE SEQUENCE</scope>
</reference>
<gene>
    <name evidence="1" type="ORF">LITE_LOCUS1488</name>
</gene>
<evidence type="ECO:0000313" key="2">
    <source>
        <dbReference type="Proteomes" id="UP001154282"/>
    </source>
</evidence>
<dbReference type="AlphaFoldDB" id="A0AAV0GYV5"/>
<protein>
    <recommendedName>
        <fullName evidence="3">Protein TIC 214</fullName>
    </recommendedName>
</protein>
<organism evidence="1 2">
    <name type="scientific">Linum tenue</name>
    <dbReference type="NCBI Taxonomy" id="586396"/>
    <lineage>
        <taxon>Eukaryota</taxon>
        <taxon>Viridiplantae</taxon>
        <taxon>Streptophyta</taxon>
        <taxon>Embryophyta</taxon>
        <taxon>Tracheophyta</taxon>
        <taxon>Spermatophyta</taxon>
        <taxon>Magnoliopsida</taxon>
        <taxon>eudicotyledons</taxon>
        <taxon>Gunneridae</taxon>
        <taxon>Pentapetalae</taxon>
        <taxon>rosids</taxon>
        <taxon>fabids</taxon>
        <taxon>Malpighiales</taxon>
        <taxon>Linaceae</taxon>
        <taxon>Linum</taxon>
    </lineage>
</organism>
<evidence type="ECO:0000313" key="1">
    <source>
        <dbReference type="EMBL" id="CAI0377528.1"/>
    </source>
</evidence>
<name>A0AAV0GYV5_9ROSI</name>